<dbReference type="GO" id="GO:0006355">
    <property type="term" value="P:regulation of DNA-templated transcription"/>
    <property type="evidence" value="ECO:0007669"/>
    <property type="project" value="InterPro"/>
</dbReference>
<dbReference type="AlphaFoldDB" id="A0A509EBD5"/>
<dbReference type="InterPro" id="IPR018490">
    <property type="entry name" value="cNMP-bd_dom_sf"/>
</dbReference>
<dbReference type="InterPro" id="IPR036388">
    <property type="entry name" value="WH-like_DNA-bd_sf"/>
</dbReference>
<evidence type="ECO:0000259" key="4">
    <source>
        <dbReference type="PROSITE" id="PS51063"/>
    </source>
</evidence>
<dbReference type="InterPro" id="IPR036390">
    <property type="entry name" value="WH_DNA-bd_sf"/>
</dbReference>
<dbReference type="OrthoDB" id="7584044at2"/>
<protein>
    <submittedName>
        <fullName evidence="5">Nitrogen fixation regulation protein FixK</fullName>
    </submittedName>
</protein>
<dbReference type="SMART" id="SM00419">
    <property type="entry name" value="HTH_CRP"/>
    <property type="match status" value="1"/>
</dbReference>
<keyword evidence="3" id="KW-0804">Transcription</keyword>
<keyword evidence="2" id="KW-0238">DNA-binding</keyword>
<name>A0A509EBD5_9HYPH</name>
<feature type="domain" description="HTH crp-type" evidence="4">
    <location>
        <begin position="152"/>
        <end position="226"/>
    </location>
</feature>
<dbReference type="Gene3D" id="2.60.120.10">
    <property type="entry name" value="Jelly Rolls"/>
    <property type="match status" value="1"/>
</dbReference>
<evidence type="ECO:0000256" key="2">
    <source>
        <dbReference type="ARBA" id="ARBA00023125"/>
    </source>
</evidence>
<dbReference type="Gene3D" id="1.10.10.10">
    <property type="entry name" value="Winged helix-like DNA-binding domain superfamily/Winged helix DNA-binding domain"/>
    <property type="match status" value="1"/>
</dbReference>
<dbReference type="InterPro" id="IPR014710">
    <property type="entry name" value="RmlC-like_jellyroll"/>
</dbReference>
<dbReference type="GO" id="GO:0003677">
    <property type="term" value="F:DNA binding"/>
    <property type="evidence" value="ECO:0007669"/>
    <property type="project" value="UniProtKB-KW"/>
</dbReference>
<gene>
    <name evidence="5" type="primary">fixK_2</name>
    <name evidence="5" type="ORF">MET9862_01518</name>
</gene>
<evidence type="ECO:0000256" key="1">
    <source>
        <dbReference type="ARBA" id="ARBA00023015"/>
    </source>
</evidence>
<dbReference type="InterPro" id="IPR012318">
    <property type="entry name" value="HTH_CRP"/>
</dbReference>
<evidence type="ECO:0000313" key="6">
    <source>
        <dbReference type="Proteomes" id="UP000410984"/>
    </source>
</evidence>
<dbReference type="SUPFAM" id="SSF46785">
    <property type="entry name" value="Winged helix' DNA-binding domain"/>
    <property type="match status" value="1"/>
</dbReference>
<evidence type="ECO:0000256" key="3">
    <source>
        <dbReference type="ARBA" id="ARBA00023163"/>
    </source>
</evidence>
<dbReference type="EMBL" id="CABFPH010000014">
    <property type="protein sequence ID" value="VUD70944.1"/>
    <property type="molecule type" value="Genomic_DNA"/>
</dbReference>
<organism evidence="5 6">
    <name type="scientific">Methylobacterium symbioticum</name>
    <dbReference type="NCBI Taxonomy" id="2584084"/>
    <lineage>
        <taxon>Bacteria</taxon>
        <taxon>Pseudomonadati</taxon>
        <taxon>Pseudomonadota</taxon>
        <taxon>Alphaproteobacteria</taxon>
        <taxon>Hyphomicrobiales</taxon>
        <taxon>Methylobacteriaceae</taxon>
        <taxon>Methylobacterium</taxon>
    </lineage>
</organism>
<dbReference type="CDD" id="cd00038">
    <property type="entry name" value="CAP_ED"/>
    <property type="match status" value="1"/>
</dbReference>
<keyword evidence="6" id="KW-1185">Reference proteome</keyword>
<dbReference type="InterPro" id="IPR000595">
    <property type="entry name" value="cNMP-bd_dom"/>
</dbReference>
<proteinExistence type="predicted"/>
<dbReference type="SUPFAM" id="SSF51206">
    <property type="entry name" value="cAMP-binding domain-like"/>
    <property type="match status" value="1"/>
</dbReference>
<evidence type="ECO:0000313" key="5">
    <source>
        <dbReference type="EMBL" id="VUD70944.1"/>
    </source>
</evidence>
<dbReference type="Pfam" id="PF13545">
    <property type="entry name" value="HTH_Crp_2"/>
    <property type="match status" value="1"/>
</dbReference>
<dbReference type="Proteomes" id="UP000410984">
    <property type="component" value="Unassembled WGS sequence"/>
</dbReference>
<dbReference type="Pfam" id="PF00027">
    <property type="entry name" value="cNMP_binding"/>
    <property type="match status" value="1"/>
</dbReference>
<dbReference type="PROSITE" id="PS51063">
    <property type="entry name" value="HTH_CRP_2"/>
    <property type="match status" value="1"/>
</dbReference>
<dbReference type="RefSeq" id="WP_059407767.1">
    <property type="nucleotide sequence ID" value="NZ_CABFPH010000014.1"/>
</dbReference>
<reference evidence="5 6" key="1">
    <citation type="submission" date="2019-06" db="EMBL/GenBank/DDBJ databases">
        <authorList>
            <person name="Rodrigo-Torres L."/>
            <person name="Arahal R. D."/>
            <person name="Lucena T."/>
        </authorList>
    </citation>
    <scope>NUCLEOTIDE SEQUENCE [LARGE SCALE GENOMIC DNA]</scope>
    <source>
        <strain evidence="5 6">SB0023/3</strain>
    </source>
</reference>
<accession>A0A509EBD5</accession>
<dbReference type="SMART" id="SM00100">
    <property type="entry name" value="cNMP"/>
    <property type="match status" value="1"/>
</dbReference>
<sequence length="247" mass="27678">MFTASEHPLSPLLKKLGSLTRLSDRDEQAILHLPASPRVFAAGQDLVGEGDRPTRCWLIVEGWVQRYKVLDEGKRQISAFHVAGDMPDLQGLHLSVMDHNLGALTRVTALSVPHEALRELLLRIPELNAPFWRDTLVDAAIFREWVANVGRRPAYQRLAHLFCELYLKQVAVGLARDGRCPMPVTQVDLADATGLTSVHVNRTLRELRRDGLIELRGKRLEIPDWPRLVAAASFNPAYLHLASRPTA</sequence>
<keyword evidence="1" id="KW-0805">Transcription regulation</keyword>